<keyword evidence="1" id="KW-0812">Transmembrane</keyword>
<dbReference type="AlphaFoldDB" id="H1LHN4"/>
<comment type="caution">
    <text evidence="2">The sequence shown here is derived from an EMBL/GenBank/DDBJ whole genome shotgun (WGS) entry which is preliminary data.</text>
</comment>
<evidence type="ECO:0000313" key="3">
    <source>
        <dbReference type="Proteomes" id="UP000005025"/>
    </source>
</evidence>
<keyword evidence="1" id="KW-0472">Membrane</keyword>
<dbReference type="Proteomes" id="UP000005025">
    <property type="component" value="Unassembled WGS sequence"/>
</dbReference>
<evidence type="ECO:0000256" key="1">
    <source>
        <dbReference type="SAM" id="Phobius"/>
    </source>
</evidence>
<evidence type="ECO:0000313" key="2">
    <source>
        <dbReference type="EMBL" id="EHO50274.1"/>
    </source>
</evidence>
<name>H1LHN4_9LACO</name>
<keyword evidence="1" id="KW-1133">Transmembrane helix</keyword>
<protein>
    <submittedName>
        <fullName evidence="2">Uncharacterized protein</fullName>
    </submittedName>
</protein>
<dbReference type="HOGENOM" id="CLU_3235229_0_0_9"/>
<reference evidence="2 3" key="1">
    <citation type="submission" date="2011-09" db="EMBL/GenBank/DDBJ databases">
        <authorList>
            <person name="Weinstock G."/>
            <person name="Sodergren E."/>
            <person name="Clifton S."/>
            <person name="Fulton L."/>
            <person name="Fulton B."/>
            <person name="Courtney L."/>
            <person name="Fronick C."/>
            <person name="Harrison M."/>
            <person name="Strong C."/>
            <person name="Farmer C."/>
            <person name="Delahaunty K."/>
            <person name="Markovic C."/>
            <person name="Hall O."/>
            <person name="Minx P."/>
            <person name="Tomlinson C."/>
            <person name="Mitreva M."/>
            <person name="Hou S."/>
            <person name="Chen J."/>
            <person name="Wollam A."/>
            <person name="Pepin K.H."/>
            <person name="Johnson M."/>
            <person name="Bhonagiri V."/>
            <person name="Zhang X."/>
            <person name="Suruliraj S."/>
            <person name="Warren W."/>
            <person name="Chinwalla A."/>
            <person name="Mardis E.R."/>
            <person name="Wilson R.K."/>
        </authorList>
    </citation>
    <scope>NUCLEOTIDE SEQUENCE [LARGE SCALE GENOMIC DNA]</scope>
    <source>
        <strain evidence="2 3">F0435</strain>
    </source>
</reference>
<proteinExistence type="predicted"/>
<accession>H1LHN4</accession>
<feature type="transmembrane region" description="Helical" evidence="1">
    <location>
        <begin position="12"/>
        <end position="31"/>
    </location>
</feature>
<gene>
    <name evidence="2" type="ORF">HMPREF9104_02125</name>
</gene>
<dbReference type="EMBL" id="AGRJ01000188">
    <property type="protein sequence ID" value="EHO50274.1"/>
    <property type="molecule type" value="Genomic_DNA"/>
</dbReference>
<organism evidence="2 3">
    <name type="scientific">Lentilactobacillus kisonensis F0435</name>
    <dbReference type="NCBI Taxonomy" id="797516"/>
    <lineage>
        <taxon>Bacteria</taxon>
        <taxon>Bacillati</taxon>
        <taxon>Bacillota</taxon>
        <taxon>Bacilli</taxon>
        <taxon>Lactobacillales</taxon>
        <taxon>Lactobacillaceae</taxon>
        <taxon>Lentilactobacillus</taxon>
    </lineage>
</organism>
<dbReference type="PATRIC" id="fig|797516.3.peg.1901"/>
<sequence length="43" mass="4665">MPQYTDNTTSPLLTTSLGIIVGLLLNGQIAVQSNQLILADHYH</sequence>